<organism evidence="1">
    <name type="scientific">Macrococcus psychrotolerans</name>
    <dbReference type="NCBI Taxonomy" id="3039389"/>
    <lineage>
        <taxon>Bacteria</taxon>
        <taxon>Bacillati</taxon>
        <taxon>Bacillota</taxon>
        <taxon>Bacilli</taxon>
        <taxon>Bacillales</taxon>
        <taxon>Staphylococcaceae</taxon>
        <taxon>Macrococcus</taxon>
    </lineage>
</organism>
<protein>
    <submittedName>
        <fullName evidence="1">Uncharacterized protein</fullName>
    </submittedName>
</protein>
<accession>A0AAT9PAW0</accession>
<gene>
    <name evidence="1" type="ORF">KYI10_11920</name>
</gene>
<dbReference type="AlphaFoldDB" id="A0AAT9PAW0"/>
<reference evidence="1" key="1">
    <citation type="submission" date="2024-06" db="EMBL/GenBank/DDBJ databases">
        <title>Prevalence and characterization of methicillin-resistant Macrococcus spp. in food producing animals and meat in Switzerland in 2019.</title>
        <authorList>
            <person name="Keller J.E."/>
            <person name="Schwendener S."/>
            <person name="Neuenschwander J."/>
            <person name="Overesch G."/>
            <person name="Perreten V."/>
        </authorList>
    </citation>
    <scope>NUCLEOTIDE SEQUENCE</scope>
    <source>
        <strain evidence="1">19Msa1099</strain>
        <plasmid evidence="1">p19Msa1047_11</plasmid>
    </source>
</reference>
<geneLocation type="plasmid" evidence="1">
    <name>p19Msa1047_11</name>
</geneLocation>
<name>A0AAT9PAW0_9STAP</name>
<proteinExistence type="predicted"/>
<sequence length="98" mass="11274">MMISHKDIMEKYECVIIDKITFEILKDLYHERKFGLEDLQTKKEHIVNMLCNFDISDEQVLAEATMVPVGTLFESDGFDSSDISYCIVYKAGESLESP</sequence>
<dbReference type="EMBL" id="CP079956">
    <property type="protein sequence ID" value="QYA34117.2"/>
    <property type="molecule type" value="Genomic_DNA"/>
</dbReference>
<evidence type="ECO:0000313" key="1">
    <source>
        <dbReference type="EMBL" id="QYA34117.2"/>
    </source>
</evidence>
<keyword evidence="1" id="KW-0614">Plasmid</keyword>